<feature type="transmembrane region" description="Helical" evidence="1">
    <location>
        <begin position="72"/>
        <end position="90"/>
    </location>
</feature>
<accession>A0A6C0F697</accession>
<reference evidence="2" key="1">
    <citation type="journal article" date="2020" name="Nature">
        <title>Giant virus diversity and host interactions through global metagenomics.</title>
        <authorList>
            <person name="Schulz F."/>
            <person name="Roux S."/>
            <person name="Paez-Espino D."/>
            <person name="Jungbluth S."/>
            <person name="Walsh D.A."/>
            <person name="Denef V.J."/>
            <person name="McMahon K.D."/>
            <person name="Konstantinidis K.T."/>
            <person name="Eloe-Fadrosh E.A."/>
            <person name="Kyrpides N.C."/>
            <person name="Woyke T."/>
        </authorList>
    </citation>
    <scope>NUCLEOTIDE SEQUENCE</scope>
    <source>
        <strain evidence="2">GVMAG-M-3300009182-46</strain>
    </source>
</reference>
<sequence>MGDLSILFTAIIFVCIDSLYLTLMSPYMLNQVKSVQGSPLKMNFLAAIICYLFLVFGLYYFIIKPKRSIRDAFLLGVVIYSVFELTNMAIFKNWSIFTVLLDTLWGGVLFGTTTYLIRALKV</sequence>
<evidence type="ECO:0000256" key="1">
    <source>
        <dbReference type="SAM" id="Phobius"/>
    </source>
</evidence>
<dbReference type="Pfam" id="PF09945">
    <property type="entry name" value="DUF2177"/>
    <property type="match status" value="1"/>
</dbReference>
<keyword evidence="1" id="KW-0472">Membrane</keyword>
<proteinExistence type="predicted"/>
<keyword evidence="1" id="KW-0812">Transmembrane</keyword>
<keyword evidence="1" id="KW-1133">Transmembrane helix</keyword>
<feature type="transmembrane region" description="Helical" evidence="1">
    <location>
        <begin position="44"/>
        <end position="63"/>
    </location>
</feature>
<dbReference type="InterPro" id="IPR018687">
    <property type="entry name" value="DUF2177_membr"/>
</dbReference>
<feature type="transmembrane region" description="Helical" evidence="1">
    <location>
        <begin position="96"/>
        <end position="117"/>
    </location>
</feature>
<evidence type="ECO:0008006" key="3">
    <source>
        <dbReference type="Google" id="ProtNLM"/>
    </source>
</evidence>
<organism evidence="2">
    <name type="scientific">viral metagenome</name>
    <dbReference type="NCBI Taxonomy" id="1070528"/>
    <lineage>
        <taxon>unclassified sequences</taxon>
        <taxon>metagenomes</taxon>
        <taxon>organismal metagenomes</taxon>
    </lineage>
</organism>
<dbReference type="AlphaFoldDB" id="A0A6C0F697"/>
<evidence type="ECO:0000313" key="2">
    <source>
        <dbReference type="EMBL" id="QHT36143.1"/>
    </source>
</evidence>
<dbReference type="EMBL" id="MN739031">
    <property type="protein sequence ID" value="QHT36143.1"/>
    <property type="molecule type" value="Genomic_DNA"/>
</dbReference>
<protein>
    <recommendedName>
        <fullName evidence="3">DUF2177 family protein</fullName>
    </recommendedName>
</protein>
<feature type="transmembrane region" description="Helical" evidence="1">
    <location>
        <begin position="7"/>
        <end position="24"/>
    </location>
</feature>
<name>A0A6C0F697_9ZZZZ</name>